<comment type="caution">
    <text evidence="2">The sequence shown here is derived from an EMBL/GenBank/DDBJ whole genome shotgun (WGS) entry which is preliminary data.</text>
</comment>
<name>A0A0F9E2D6_9ZZZZ</name>
<dbReference type="Pfam" id="PF14207">
    <property type="entry name" value="DpnD-PcfM"/>
    <property type="match status" value="1"/>
</dbReference>
<protein>
    <recommendedName>
        <fullName evidence="1">DpnD/PcfM-like C-terminal domain-containing protein</fullName>
    </recommendedName>
</protein>
<gene>
    <name evidence="2" type="ORF">LCGC14_2127450</name>
</gene>
<evidence type="ECO:0000259" key="1">
    <source>
        <dbReference type="Pfam" id="PF14207"/>
    </source>
</evidence>
<feature type="domain" description="DpnD/PcfM-like C-terminal" evidence="1">
    <location>
        <begin position="4"/>
        <end position="48"/>
    </location>
</feature>
<accession>A0A0F9E2D6</accession>
<dbReference type="EMBL" id="LAZR01026608">
    <property type="protein sequence ID" value="KKL68193.1"/>
    <property type="molecule type" value="Genomic_DNA"/>
</dbReference>
<organism evidence="2">
    <name type="scientific">marine sediment metagenome</name>
    <dbReference type="NCBI Taxonomy" id="412755"/>
    <lineage>
        <taxon>unclassified sequences</taxon>
        <taxon>metagenomes</taxon>
        <taxon>ecological metagenomes</taxon>
    </lineage>
</organism>
<proteinExistence type="predicted"/>
<dbReference type="AlphaFoldDB" id="A0A0F9E2D6"/>
<evidence type="ECO:0000313" key="2">
    <source>
        <dbReference type="EMBL" id="KKL68193.1"/>
    </source>
</evidence>
<sequence>MKKYCVRVKETQLQDVYIEAENAEEAIILVREGEGYYKECHYLETHDSNEWEVAEIL</sequence>
<reference evidence="2" key="1">
    <citation type="journal article" date="2015" name="Nature">
        <title>Complex archaea that bridge the gap between prokaryotes and eukaryotes.</title>
        <authorList>
            <person name="Spang A."/>
            <person name="Saw J.H."/>
            <person name="Jorgensen S.L."/>
            <person name="Zaremba-Niedzwiedzka K."/>
            <person name="Martijn J."/>
            <person name="Lind A.E."/>
            <person name="van Eijk R."/>
            <person name="Schleper C."/>
            <person name="Guy L."/>
            <person name="Ettema T.J."/>
        </authorList>
    </citation>
    <scope>NUCLEOTIDE SEQUENCE</scope>
</reference>
<dbReference type="InterPro" id="IPR025575">
    <property type="entry name" value="DpnD/PcfM_C"/>
</dbReference>